<gene>
    <name evidence="1" type="ORF">K431DRAFT_285707</name>
</gene>
<dbReference type="EMBL" id="MU003798">
    <property type="protein sequence ID" value="KAF2720597.1"/>
    <property type="molecule type" value="Genomic_DNA"/>
</dbReference>
<dbReference type="AlphaFoldDB" id="A0A9P4ULX1"/>
<evidence type="ECO:0000313" key="2">
    <source>
        <dbReference type="Proteomes" id="UP000799441"/>
    </source>
</evidence>
<evidence type="ECO:0000313" key="1">
    <source>
        <dbReference type="EMBL" id="KAF2720597.1"/>
    </source>
</evidence>
<accession>A0A9P4ULX1</accession>
<sequence>MRPTIGRYGHSRQLHRTERLLWCLSTSVTLTSAQGRVEGLPSRYSPARVYSEESPSLGMNDGGDFEKSCVLQRSSALDLGNRCRHSMGRLHGLNSIVWPAKGTTQ</sequence>
<reference evidence="1" key="1">
    <citation type="journal article" date="2020" name="Stud. Mycol.">
        <title>101 Dothideomycetes genomes: a test case for predicting lifestyles and emergence of pathogens.</title>
        <authorList>
            <person name="Haridas S."/>
            <person name="Albert R."/>
            <person name="Binder M."/>
            <person name="Bloem J."/>
            <person name="Labutti K."/>
            <person name="Salamov A."/>
            <person name="Andreopoulos B."/>
            <person name="Baker S."/>
            <person name="Barry K."/>
            <person name="Bills G."/>
            <person name="Bluhm B."/>
            <person name="Cannon C."/>
            <person name="Castanera R."/>
            <person name="Culley D."/>
            <person name="Daum C."/>
            <person name="Ezra D."/>
            <person name="Gonzalez J."/>
            <person name="Henrissat B."/>
            <person name="Kuo A."/>
            <person name="Liang C."/>
            <person name="Lipzen A."/>
            <person name="Lutzoni F."/>
            <person name="Magnuson J."/>
            <person name="Mondo S."/>
            <person name="Nolan M."/>
            <person name="Ohm R."/>
            <person name="Pangilinan J."/>
            <person name="Park H.-J."/>
            <person name="Ramirez L."/>
            <person name="Alfaro M."/>
            <person name="Sun H."/>
            <person name="Tritt A."/>
            <person name="Yoshinaga Y."/>
            <person name="Zwiers L.-H."/>
            <person name="Turgeon B."/>
            <person name="Goodwin S."/>
            <person name="Spatafora J."/>
            <person name="Crous P."/>
            <person name="Grigoriev I."/>
        </authorList>
    </citation>
    <scope>NUCLEOTIDE SEQUENCE</scope>
    <source>
        <strain evidence="1">CBS 116435</strain>
    </source>
</reference>
<proteinExistence type="predicted"/>
<name>A0A9P4ULX1_9PEZI</name>
<comment type="caution">
    <text evidence="1">The sequence shown here is derived from an EMBL/GenBank/DDBJ whole genome shotgun (WGS) entry which is preliminary data.</text>
</comment>
<dbReference type="Proteomes" id="UP000799441">
    <property type="component" value="Unassembled WGS sequence"/>
</dbReference>
<keyword evidence="2" id="KW-1185">Reference proteome</keyword>
<organism evidence="1 2">
    <name type="scientific">Polychaeton citri CBS 116435</name>
    <dbReference type="NCBI Taxonomy" id="1314669"/>
    <lineage>
        <taxon>Eukaryota</taxon>
        <taxon>Fungi</taxon>
        <taxon>Dikarya</taxon>
        <taxon>Ascomycota</taxon>
        <taxon>Pezizomycotina</taxon>
        <taxon>Dothideomycetes</taxon>
        <taxon>Dothideomycetidae</taxon>
        <taxon>Capnodiales</taxon>
        <taxon>Capnodiaceae</taxon>
        <taxon>Polychaeton</taxon>
    </lineage>
</organism>
<protein>
    <submittedName>
        <fullName evidence="1">Uncharacterized protein</fullName>
    </submittedName>
</protein>